<evidence type="ECO:0008006" key="3">
    <source>
        <dbReference type="Google" id="ProtNLM"/>
    </source>
</evidence>
<organism evidence="1 2">
    <name type="scientific">Thermogemmatispora aurantia</name>
    <dbReference type="NCBI Taxonomy" id="2045279"/>
    <lineage>
        <taxon>Bacteria</taxon>
        <taxon>Bacillati</taxon>
        <taxon>Chloroflexota</taxon>
        <taxon>Ktedonobacteria</taxon>
        <taxon>Thermogemmatisporales</taxon>
        <taxon>Thermogemmatisporaceae</taxon>
        <taxon>Thermogemmatispora</taxon>
    </lineage>
</organism>
<dbReference type="PANTHER" id="PTHR30615">
    <property type="entry name" value="UNCHARACTERIZED PROTEIN YJBQ-RELATED"/>
    <property type="match status" value="1"/>
</dbReference>
<dbReference type="Pfam" id="PF01894">
    <property type="entry name" value="YjbQ"/>
    <property type="match status" value="1"/>
</dbReference>
<evidence type="ECO:0000313" key="1">
    <source>
        <dbReference type="EMBL" id="GER83685.1"/>
    </source>
</evidence>
<dbReference type="RefSeq" id="WP_151728429.1">
    <property type="nucleotide sequence ID" value="NZ_BKZV01000003.1"/>
</dbReference>
<dbReference type="InterPro" id="IPR001602">
    <property type="entry name" value="UPF0047_YjbQ-like"/>
</dbReference>
<gene>
    <name evidence="1" type="ORF">KTAU_23220</name>
</gene>
<dbReference type="Gene3D" id="2.60.120.460">
    <property type="entry name" value="YjbQ-like"/>
    <property type="match status" value="1"/>
</dbReference>
<keyword evidence="2" id="KW-1185">Reference proteome</keyword>
<dbReference type="PIRSF" id="PIRSF004681">
    <property type="entry name" value="UCP004681"/>
    <property type="match status" value="1"/>
</dbReference>
<proteinExistence type="predicted"/>
<sequence>MKSHTAYLTFHTKKRKDIIPITDQVERIIRESGIQEGLALVSSMHLTASVIIQDEESGLWRDIMEWAEQVAPERPTYHHHRTGEDNGDAHLKNLLMHLQVVIPITRGRFDAGPWQRLFYVEFDGQRDKRVIVKVIGE</sequence>
<name>A0A5J4K841_9CHLR</name>
<protein>
    <recommendedName>
        <fullName evidence="3">Secondary thiamine-phosphate synthase enzyme</fullName>
    </recommendedName>
</protein>
<dbReference type="SUPFAM" id="SSF111038">
    <property type="entry name" value="YjbQ-like"/>
    <property type="match status" value="1"/>
</dbReference>
<dbReference type="PANTHER" id="PTHR30615:SF2">
    <property type="entry name" value="YJBQ FAMILY PROTEIN"/>
    <property type="match status" value="1"/>
</dbReference>
<dbReference type="InterPro" id="IPR035917">
    <property type="entry name" value="YjbQ-like_sf"/>
</dbReference>
<dbReference type="EMBL" id="BKZV01000003">
    <property type="protein sequence ID" value="GER83685.1"/>
    <property type="molecule type" value="Genomic_DNA"/>
</dbReference>
<evidence type="ECO:0000313" key="2">
    <source>
        <dbReference type="Proteomes" id="UP000334820"/>
    </source>
</evidence>
<dbReference type="Proteomes" id="UP000334820">
    <property type="component" value="Unassembled WGS sequence"/>
</dbReference>
<comment type="caution">
    <text evidence="1">The sequence shown here is derived from an EMBL/GenBank/DDBJ whole genome shotgun (WGS) entry which is preliminary data.</text>
</comment>
<accession>A0A5J4K841</accession>
<reference evidence="1 2" key="1">
    <citation type="journal article" date="2019" name="Int. J. Syst. Evol. Microbiol.">
        <title>Thermogemmatispora aurantia sp. nov. and Thermogemmatispora argillosa sp. nov., within the class Ktedonobacteria, and emended description of the genus Thermogemmatispora.</title>
        <authorList>
            <person name="Zheng Y."/>
            <person name="Wang C.M."/>
            <person name="Sakai Y."/>
            <person name="Abe K."/>
            <person name="Yokota A."/>
            <person name="Yabe S."/>
        </authorList>
    </citation>
    <scope>NUCLEOTIDE SEQUENCE [LARGE SCALE GENOMIC DNA]</scope>
    <source>
        <strain evidence="1 2">A1-2</strain>
    </source>
</reference>
<dbReference type="AlphaFoldDB" id="A0A5J4K841"/>
<dbReference type="NCBIfam" id="TIGR00149">
    <property type="entry name" value="TIGR00149_YjbQ"/>
    <property type="match status" value="1"/>
</dbReference>